<evidence type="ECO:0000313" key="8">
    <source>
        <dbReference type="Proteomes" id="UP000216308"/>
    </source>
</evidence>
<keyword evidence="3 6" id="KW-0812">Transmembrane</keyword>
<proteinExistence type="predicted"/>
<reference evidence="7 8" key="1">
    <citation type="journal article" date="2014" name="Front. Microbiol.">
        <title>Population and genomic analysis of the genus Halorubrum.</title>
        <authorList>
            <person name="Fullmer M.S."/>
            <person name="Soucy S.M."/>
            <person name="Swithers K.S."/>
            <person name="Makkay A.M."/>
            <person name="Wheeler R."/>
            <person name="Ventosa A."/>
            <person name="Gogarten J.P."/>
            <person name="Papke R.T."/>
        </authorList>
    </citation>
    <scope>NUCLEOTIDE SEQUENCE [LARGE SCALE GENOMIC DNA]</scope>
    <source>
        <strain evidence="7 8">Cb34</strain>
    </source>
</reference>
<feature type="transmembrane region" description="Helical" evidence="6">
    <location>
        <begin position="159"/>
        <end position="186"/>
    </location>
</feature>
<feature type="transmembrane region" description="Helical" evidence="6">
    <location>
        <begin position="12"/>
        <end position="36"/>
    </location>
</feature>
<keyword evidence="4 6" id="KW-1133">Transmembrane helix</keyword>
<dbReference type="Pfam" id="PF01810">
    <property type="entry name" value="LysE"/>
    <property type="match status" value="1"/>
</dbReference>
<name>A0A256IC80_9EURY</name>
<dbReference type="InterPro" id="IPR001123">
    <property type="entry name" value="LeuE-type"/>
</dbReference>
<evidence type="ECO:0008006" key="9">
    <source>
        <dbReference type="Google" id="ProtNLM"/>
    </source>
</evidence>
<evidence type="ECO:0000256" key="6">
    <source>
        <dbReference type="SAM" id="Phobius"/>
    </source>
</evidence>
<dbReference type="GO" id="GO:0005886">
    <property type="term" value="C:plasma membrane"/>
    <property type="evidence" value="ECO:0007669"/>
    <property type="project" value="UniProtKB-SubCell"/>
</dbReference>
<evidence type="ECO:0000256" key="4">
    <source>
        <dbReference type="ARBA" id="ARBA00022989"/>
    </source>
</evidence>
<evidence type="ECO:0000256" key="1">
    <source>
        <dbReference type="ARBA" id="ARBA00004651"/>
    </source>
</evidence>
<keyword evidence="8" id="KW-1185">Reference proteome</keyword>
<gene>
    <name evidence="7" type="ORF">DJ70_15430</name>
</gene>
<comment type="caution">
    <text evidence="7">The sequence shown here is derived from an EMBL/GenBank/DDBJ whole genome shotgun (WGS) entry which is preliminary data.</text>
</comment>
<keyword evidence="2" id="KW-1003">Cell membrane</keyword>
<dbReference type="PANTHER" id="PTHR30086">
    <property type="entry name" value="ARGININE EXPORTER PROTEIN ARGO"/>
    <property type="match status" value="1"/>
</dbReference>
<organism evidence="7 8">
    <name type="scientific">Halorubrum halodurans</name>
    <dbReference type="NCBI Taxonomy" id="1383851"/>
    <lineage>
        <taxon>Archaea</taxon>
        <taxon>Methanobacteriati</taxon>
        <taxon>Methanobacteriota</taxon>
        <taxon>Stenosarchaea group</taxon>
        <taxon>Halobacteria</taxon>
        <taxon>Halobacteriales</taxon>
        <taxon>Haloferacaceae</taxon>
        <taxon>Halorubrum</taxon>
    </lineage>
</organism>
<sequence>MVVAGFPLAPPTYVLFVLAAATLIVTPGPDTLFVLSCGIENRAAGLRAALGVTTGILFHTALVVVGVAAVYRTVPGAERVVRVAGALYLCYLGVDTLRSAGDDAPPTGGDGVREGFLVNALNPQVALFFLAFLPGFVGRGAGAGDAGGVGGALAGESGAIALLGVTYAVLTAVYLAVVAVVADGAAGVLRAEATGRRLDRVAGGILLLLGVWVLAG</sequence>
<protein>
    <recommendedName>
        <fullName evidence="9">Lysine transporter LysE</fullName>
    </recommendedName>
</protein>
<dbReference type="Proteomes" id="UP000216308">
    <property type="component" value="Unassembled WGS sequence"/>
</dbReference>
<evidence type="ECO:0000256" key="3">
    <source>
        <dbReference type="ARBA" id="ARBA00022692"/>
    </source>
</evidence>
<evidence type="ECO:0000256" key="2">
    <source>
        <dbReference type="ARBA" id="ARBA00022475"/>
    </source>
</evidence>
<keyword evidence="5 6" id="KW-0472">Membrane</keyword>
<evidence type="ECO:0000256" key="5">
    <source>
        <dbReference type="ARBA" id="ARBA00023136"/>
    </source>
</evidence>
<dbReference type="EMBL" id="NHPJ01000136">
    <property type="protein sequence ID" value="OYR53747.1"/>
    <property type="molecule type" value="Genomic_DNA"/>
</dbReference>
<accession>A0A256IC80</accession>
<comment type="subcellular location">
    <subcellularLocation>
        <location evidence="1">Cell membrane</location>
        <topology evidence="1">Multi-pass membrane protein</topology>
    </subcellularLocation>
</comment>
<evidence type="ECO:0000313" key="7">
    <source>
        <dbReference type="EMBL" id="OYR53747.1"/>
    </source>
</evidence>
<dbReference type="OrthoDB" id="202606at2157"/>
<feature type="transmembrane region" description="Helical" evidence="6">
    <location>
        <begin position="48"/>
        <end position="71"/>
    </location>
</feature>
<dbReference type="AlphaFoldDB" id="A0A256IC80"/>
<dbReference type="GO" id="GO:0015171">
    <property type="term" value="F:amino acid transmembrane transporter activity"/>
    <property type="evidence" value="ECO:0007669"/>
    <property type="project" value="TreeGrafter"/>
</dbReference>
<dbReference type="RefSeq" id="WP_094534563.1">
    <property type="nucleotide sequence ID" value="NZ_NHPJ01000136.1"/>
</dbReference>
<feature type="transmembrane region" description="Helical" evidence="6">
    <location>
        <begin position="198"/>
        <end position="215"/>
    </location>
</feature>
<dbReference type="PANTHER" id="PTHR30086:SF20">
    <property type="entry name" value="ARGININE EXPORTER PROTEIN ARGO-RELATED"/>
    <property type="match status" value="1"/>
</dbReference>